<reference evidence="2" key="1">
    <citation type="journal article" date="2018" name="Front. Microbiol.">
        <title>Genome-Based Analysis Reveals the Taxonomy and Diversity of the Family Idiomarinaceae.</title>
        <authorList>
            <person name="Liu Y."/>
            <person name="Lai Q."/>
            <person name="Shao Z."/>
        </authorList>
    </citation>
    <scope>NUCLEOTIDE SEQUENCE [LARGE SCALE GENOMIC DNA]</scope>
    <source>
        <strain evidence="2">SN-14</strain>
    </source>
</reference>
<dbReference type="RefSeq" id="WP_126820149.1">
    <property type="nucleotide sequence ID" value="NZ_PIPS01000003.1"/>
</dbReference>
<gene>
    <name evidence="1" type="ORF">CWE23_09980</name>
</gene>
<accession>A0AA94JD23</accession>
<dbReference type="Proteomes" id="UP000286680">
    <property type="component" value="Unassembled WGS sequence"/>
</dbReference>
<comment type="caution">
    <text evidence="1">The sequence shown here is derived from an EMBL/GenBank/DDBJ whole genome shotgun (WGS) entry which is preliminary data.</text>
</comment>
<evidence type="ECO:0000313" key="2">
    <source>
        <dbReference type="Proteomes" id="UP000286680"/>
    </source>
</evidence>
<name>A0AA94JD23_9GAMM</name>
<evidence type="ECO:0008006" key="3">
    <source>
        <dbReference type="Google" id="ProtNLM"/>
    </source>
</evidence>
<dbReference type="AlphaFoldDB" id="A0AA94JD23"/>
<organism evidence="1 2">
    <name type="scientific">Idiomarina aquatica</name>
    <dbReference type="NCBI Taxonomy" id="1327752"/>
    <lineage>
        <taxon>Bacteria</taxon>
        <taxon>Pseudomonadati</taxon>
        <taxon>Pseudomonadota</taxon>
        <taxon>Gammaproteobacteria</taxon>
        <taxon>Alteromonadales</taxon>
        <taxon>Idiomarinaceae</taxon>
        <taxon>Idiomarina</taxon>
    </lineage>
</organism>
<sequence length="270" mass="31562">MTKLLEADIKSLTITELSKRGFLDSSSLLMNELTVGNFDRRVDLAFTNKDRLIAIEIKSEADSLQRLEGQIETYAQYFDKVIVVVAPKFVSKLKCSTPSWLGIWEISNDGLRVHRKGRYRNKVSKSNLIDFLDVVDLKKLSNKFKIKCGNTRYSLEENISNLPQRELRRAVLASLERKFRDVTERFFDGFSKAQKNGQDLKLLSRFLAQKELALEKRKSNRYFWANLDSYLESLREYADEKPFDANQPSRHLCPEHHLYYRNKAEYEDVC</sequence>
<protein>
    <recommendedName>
        <fullName evidence="3">Sce7726 family protein</fullName>
    </recommendedName>
</protein>
<evidence type="ECO:0000313" key="1">
    <source>
        <dbReference type="EMBL" id="RUO42422.1"/>
    </source>
</evidence>
<dbReference type="NCBIfam" id="NF033832">
    <property type="entry name" value="sce7726_fam"/>
    <property type="match status" value="1"/>
</dbReference>
<dbReference type="InterPro" id="IPR047729">
    <property type="entry name" value="Sce7726-like"/>
</dbReference>
<keyword evidence="2" id="KW-1185">Reference proteome</keyword>
<proteinExistence type="predicted"/>
<dbReference type="EMBL" id="PIPS01000003">
    <property type="protein sequence ID" value="RUO42422.1"/>
    <property type="molecule type" value="Genomic_DNA"/>
</dbReference>